<dbReference type="PANTHER" id="PTHR33120">
    <property type="entry name" value="EXPRESSED PROTEIN-RELATED"/>
    <property type="match status" value="1"/>
</dbReference>
<dbReference type="AlphaFoldDB" id="A0A835FV05"/>
<reference evidence="4" key="1">
    <citation type="submission" date="2020-07" db="EMBL/GenBank/DDBJ databases">
        <title>Genome sequence and genetic diversity analysis of an under-domesticated orphan crop, white fonio (Digitaria exilis).</title>
        <authorList>
            <person name="Bennetzen J.L."/>
            <person name="Chen S."/>
            <person name="Ma X."/>
            <person name="Wang X."/>
            <person name="Yssel A.E.J."/>
            <person name="Chaluvadi S.R."/>
            <person name="Johnson M."/>
            <person name="Gangashetty P."/>
            <person name="Hamidou F."/>
            <person name="Sanogo M.D."/>
            <person name="Zwaenepoel A."/>
            <person name="Wallace J."/>
            <person name="Van De Peer Y."/>
            <person name="Van Deynze A."/>
        </authorList>
    </citation>
    <scope>NUCLEOTIDE SEQUENCE</scope>
    <source>
        <tissue evidence="4">Leaves</tissue>
    </source>
</reference>
<sequence>MAGPGRGSRRRSRLKTASPSSSADGATAQRKTAWTLSDRRSVKRRLVGIIHRFYLDAISRLPPADLRATSGLARGLLVGGHCLGPLDPVHNIIVNSVWYAAAFPLRRPANADDDETDGRDEEAHASLLRTDGIARICHRSVDGLVAALLHLCGPSLTTGEALWKLLSAGADLTAAAALAKGTSKSSAVRDIASEGLVSFRVAAEAARHPNPAAFAQFVSSELPAVDVQHNVVRLLIMKQVLATRHINYLSDVLVPSAPHEPSESPPLLSPKVLGRIASEKKQFQDIRKQVISAVNMAMHQYASQSGEQVTLHSVCGVSLLKEEEGLNNCYHINFLAYHVDSGSAAGAPVLFFTEAIVPSCDETDIRLCVPVDLVTDIGCCFACEINKKKVVHPSYDEYLGGREFQEGEVNCGSDFPSPLDVDYIFFDADRDRAFANHLYGKIMDH</sequence>
<evidence type="ECO:0000259" key="2">
    <source>
        <dbReference type="Pfam" id="PF12274"/>
    </source>
</evidence>
<dbReference type="EMBL" id="JACEFO010000216">
    <property type="protein sequence ID" value="KAF8776282.1"/>
    <property type="molecule type" value="Genomic_DNA"/>
</dbReference>
<organism evidence="4 5">
    <name type="scientific">Digitaria exilis</name>
    <dbReference type="NCBI Taxonomy" id="1010633"/>
    <lineage>
        <taxon>Eukaryota</taxon>
        <taxon>Viridiplantae</taxon>
        <taxon>Streptophyta</taxon>
        <taxon>Embryophyta</taxon>
        <taxon>Tracheophyta</taxon>
        <taxon>Spermatophyta</taxon>
        <taxon>Magnoliopsida</taxon>
        <taxon>Liliopsida</taxon>
        <taxon>Poales</taxon>
        <taxon>Poaceae</taxon>
        <taxon>PACMAD clade</taxon>
        <taxon>Panicoideae</taxon>
        <taxon>Panicodae</taxon>
        <taxon>Paniceae</taxon>
        <taxon>Anthephorinae</taxon>
        <taxon>Digitaria</taxon>
    </lineage>
</organism>
<proteinExistence type="predicted"/>
<dbReference type="InterPro" id="IPR046527">
    <property type="entry name" value="PIR2-like_helical"/>
</dbReference>
<dbReference type="Pfam" id="PF20235">
    <property type="entry name" value="PIR2-like_helical"/>
    <property type="match status" value="1"/>
</dbReference>
<evidence type="ECO:0000313" key="5">
    <source>
        <dbReference type="Proteomes" id="UP000636709"/>
    </source>
</evidence>
<dbReference type="PANTHER" id="PTHR33120:SF44">
    <property type="entry name" value="PIR2-LIKE HELICAL DOMAIN-CONTAINING PROTEIN"/>
    <property type="match status" value="1"/>
</dbReference>
<dbReference type="InterPro" id="IPR022059">
    <property type="entry name" value="DUF3615"/>
</dbReference>
<gene>
    <name evidence="4" type="ORF">HU200_003688</name>
</gene>
<feature type="compositionally biased region" description="Polar residues" evidence="1">
    <location>
        <begin position="15"/>
        <end position="32"/>
    </location>
</feature>
<accession>A0A835FV05</accession>
<protein>
    <submittedName>
        <fullName evidence="4">Uncharacterized protein</fullName>
    </submittedName>
</protein>
<keyword evidence="5" id="KW-1185">Reference proteome</keyword>
<dbReference type="OrthoDB" id="692438at2759"/>
<evidence type="ECO:0000256" key="1">
    <source>
        <dbReference type="SAM" id="MobiDB-lite"/>
    </source>
</evidence>
<comment type="caution">
    <text evidence="4">The sequence shown here is derived from an EMBL/GenBank/DDBJ whole genome shotgun (WGS) entry which is preliminary data.</text>
</comment>
<feature type="domain" description="DUF3615" evidence="2">
    <location>
        <begin position="294"/>
        <end position="393"/>
    </location>
</feature>
<evidence type="ECO:0000259" key="3">
    <source>
        <dbReference type="Pfam" id="PF20235"/>
    </source>
</evidence>
<feature type="region of interest" description="Disordered" evidence="1">
    <location>
        <begin position="1"/>
        <end position="32"/>
    </location>
</feature>
<feature type="domain" description="PIR2-like helical" evidence="3">
    <location>
        <begin position="50"/>
        <end position="179"/>
    </location>
</feature>
<dbReference type="Proteomes" id="UP000636709">
    <property type="component" value="Unassembled WGS sequence"/>
</dbReference>
<dbReference type="Pfam" id="PF12274">
    <property type="entry name" value="DUF3615"/>
    <property type="match status" value="1"/>
</dbReference>
<evidence type="ECO:0000313" key="4">
    <source>
        <dbReference type="EMBL" id="KAF8776282.1"/>
    </source>
</evidence>
<name>A0A835FV05_9POAL</name>